<dbReference type="Gene3D" id="2.30.30.40">
    <property type="entry name" value="SH3 Domains"/>
    <property type="match status" value="1"/>
</dbReference>
<evidence type="ECO:0000313" key="18">
    <source>
        <dbReference type="Proteomes" id="UP001142055"/>
    </source>
</evidence>
<dbReference type="FunFam" id="1.10.418.10:FF:000043">
    <property type="entry name" value="Spectrin beta chain, non-erythrocytic"/>
    <property type="match status" value="1"/>
</dbReference>
<dbReference type="CDD" id="cd00176">
    <property type="entry name" value="SPEC"/>
    <property type="match status" value="15"/>
</dbReference>
<dbReference type="Gene3D" id="2.30.29.30">
    <property type="entry name" value="Pleckstrin-homology domain (PH domain)/Phosphotyrosine-binding domain (PTB)"/>
    <property type="match status" value="1"/>
</dbReference>
<feature type="domain" description="Calponin-homology (CH)" evidence="16">
    <location>
        <begin position="23"/>
        <end position="126"/>
    </location>
</feature>
<evidence type="ECO:0000259" key="15">
    <source>
        <dbReference type="PROSITE" id="PS50003"/>
    </source>
</evidence>
<dbReference type="GO" id="GO:0003779">
    <property type="term" value="F:actin binding"/>
    <property type="evidence" value="ECO:0007669"/>
    <property type="project" value="UniProtKB-KW"/>
</dbReference>
<dbReference type="GO" id="GO:0005737">
    <property type="term" value="C:cytoplasm"/>
    <property type="evidence" value="ECO:0007669"/>
    <property type="project" value="UniProtKB-SubCell"/>
</dbReference>
<feature type="domain" description="PH" evidence="15">
    <location>
        <begin position="3672"/>
        <end position="3780"/>
    </location>
</feature>
<evidence type="ECO:0000256" key="10">
    <source>
        <dbReference type="ARBA" id="ARBA00023203"/>
    </source>
</evidence>
<evidence type="ECO:0000256" key="1">
    <source>
        <dbReference type="ARBA" id="ARBA00004496"/>
    </source>
</evidence>
<keyword evidence="12" id="KW-0175">Coiled coil</keyword>
<name>A0A9Q0RK24_BLOTA</name>
<dbReference type="PROSITE" id="PS00019">
    <property type="entry name" value="ACTININ_1"/>
    <property type="match status" value="1"/>
</dbReference>
<dbReference type="PROSITE" id="PS50003">
    <property type="entry name" value="PH_DOMAIN"/>
    <property type="match status" value="1"/>
</dbReference>
<dbReference type="SUPFAM" id="SSF50044">
    <property type="entry name" value="SH3-domain"/>
    <property type="match status" value="1"/>
</dbReference>
<dbReference type="InterPro" id="IPR001849">
    <property type="entry name" value="PH_domain"/>
</dbReference>
<evidence type="ECO:0000256" key="9">
    <source>
        <dbReference type="ARBA" id="ARBA00022737"/>
    </source>
</evidence>
<feature type="coiled-coil region" evidence="12">
    <location>
        <begin position="1523"/>
        <end position="1550"/>
    </location>
</feature>
<proteinExistence type="inferred from homology"/>
<dbReference type="InterPro" id="IPR001715">
    <property type="entry name" value="CH_dom"/>
</dbReference>
<gene>
    <name evidence="17" type="ORF">RDWZM_008423</name>
</gene>
<comment type="caution">
    <text evidence="17">The sequence shown here is derived from an EMBL/GenBank/DDBJ whole genome shotgun (WGS) entry which is preliminary data.</text>
</comment>
<feature type="region of interest" description="Disordered" evidence="13">
    <location>
        <begin position="3627"/>
        <end position="3654"/>
    </location>
</feature>
<keyword evidence="9" id="KW-0677">Repeat</keyword>
<dbReference type="PRINTS" id="PR00683">
    <property type="entry name" value="SPECTRINPH"/>
</dbReference>
<dbReference type="InterPro" id="IPR041681">
    <property type="entry name" value="PH_9"/>
</dbReference>
<evidence type="ECO:0000256" key="13">
    <source>
        <dbReference type="SAM" id="MobiDB-lite"/>
    </source>
</evidence>
<dbReference type="Pfam" id="PF00435">
    <property type="entry name" value="Spectrin"/>
    <property type="match status" value="25"/>
</dbReference>
<dbReference type="SUPFAM" id="SSF46966">
    <property type="entry name" value="Spectrin repeat"/>
    <property type="match status" value="27"/>
</dbReference>
<feature type="region of interest" description="Disordered" evidence="13">
    <location>
        <begin position="3795"/>
        <end position="3966"/>
    </location>
</feature>
<dbReference type="CDD" id="cd21193">
    <property type="entry name" value="CH_beta_spectrin_rpt1"/>
    <property type="match status" value="1"/>
</dbReference>
<reference evidence="17" key="1">
    <citation type="submission" date="2022-12" db="EMBL/GenBank/DDBJ databases">
        <title>Genome assemblies of Blomia tropicalis.</title>
        <authorList>
            <person name="Cui Y."/>
        </authorList>
    </citation>
    <scope>NUCLEOTIDE SEQUENCE</scope>
    <source>
        <tissue evidence="17">Adult mites</tissue>
    </source>
</reference>
<dbReference type="GO" id="GO:0005874">
    <property type="term" value="C:microtubule"/>
    <property type="evidence" value="ECO:0007669"/>
    <property type="project" value="UniProtKB-KW"/>
</dbReference>
<feature type="compositionally biased region" description="Low complexity" evidence="13">
    <location>
        <begin position="3927"/>
        <end position="3938"/>
    </location>
</feature>
<feature type="compositionally biased region" description="Polar residues" evidence="13">
    <location>
        <begin position="3838"/>
        <end position="3862"/>
    </location>
</feature>
<evidence type="ECO:0000256" key="5">
    <source>
        <dbReference type="ARBA" id="ARBA00022490"/>
    </source>
</evidence>
<evidence type="ECO:0000256" key="7">
    <source>
        <dbReference type="ARBA" id="ARBA00022658"/>
    </source>
</evidence>
<dbReference type="PROSITE" id="PS00020">
    <property type="entry name" value="ACTININ_2"/>
    <property type="match status" value="1"/>
</dbReference>
<evidence type="ECO:0000256" key="2">
    <source>
        <dbReference type="ARBA" id="ARBA00006826"/>
    </source>
</evidence>
<dbReference type="CDD" id="cd10571">
    <property type="entry name" value="PH_beta_spectrin"/>
    <property type="match status" value="1"/>
</dbReference>
<dbReference type="SUPFAM" id="SSF50729">
    <property type="entry name" value="PH domain-like"/>
    <property type="match status" value="1"/>
</dbReference>
<dbReference type="Proteomes" id="UP001142055">
    <property type="component" value="Chromosome 3"/>
</dbReference>
<feature type="compositionally biased region" description="Polar residues" evidence="13">
    <location>
        <begin position="3869"/>
        <end position="3898"/>
    </location>
</feature>
<evidence type="ECO:0000256" key="4">
    <source>
        <dbReference type="ARBA" id="ARBA00022467"/>
    </source>
</evidence>
<dbReference type="FunFam" id="1.10.418.10:FF:000001">
    <property type="entry name" value="Actinin alpha 1"/>
    <property type="match status" value="1"/>
</dbReference>
<dbReference type="InterPro" id="IPR001589">
    <property type="entry name" value="Actinin_actin-bd_CS"/>
</dbReference>
<dbReference type="InterPro" id="IPR011993">
    <property type="entry name" value="PH-like_dom_sf"/>
</dbReference>
<keyword evidence="6" id="KW-0597">Phosphoprotein</keyword>
<dbReference type="SMART" id="SM00150">
    <property type="entry name" value="SPEC"/>
    <property type="match status" value="29"/>
</dbReference>
<dbReference type="GO" id="GO:0005085">
    <property type="term" value="F:guanyl-nucleotide exchange factor activity"/>
    <property type="evidence" value="ECO:0007669"/>
    <property type="project" value="UniProtKB-KW"/>
</dbReference>
<dbReference type="InterPro" id="IPR036028">
    <property type="entry name" value="SH3-like_dom_sf"/>
</dbReference>
<evidence type="ECO:0000259" key="16">
    <source>
        <dbReference type="PROSITE" id="PS50021"/>
    </source>
</evidence>
<dbReference type="FunFam" id="2.30.29.30:FF:000024">
    <property type="entry name" value="Spectrin beta chain"/>
    <property type="match status" value="1"/>
</dbReference>
<dbReference type="SMART" id="SM00233">
    <property type="entry name" value="PH"/>
    <property type="match status" value="1"/>
</dbReference>
<dbReference type="Pfam" id="PF00018">
    <property type="entry name" value="SH3_1"/>
    <property type="match status" value="1"/>
</dbReference>
<dbReference type="SMART" id="SM00033">
    <property type="entry name" value="CH"/>
    <property type="match status" value="2"/>
</dbReference>
<keyword evidence="8" id="KW-0493">Microtubule</keyword>
<dbReference type="Pfam" id="PF15410">
    <property type="entry name" value="PH_9"/>
    <property type="match status" value="1"/>
</dbReference>
<feature type="coiled-coil region" evidence="12">
    <location>
        <begin position="2520"/>
        <end position="2547"/>
    </location>
</feature>
<accession>A0A9Q0RK24</accession>
<evidence type="ECO:0000256" key="11">
    <source>
        <dbReference type="PROSITE-ProRule" id="PRU00192"/>
    </source>
</evidence>
<feature type="compositionally biased region" description="Basic and acidic residues" evidence="13">
    <location>
        <begin position="3809"/>
        <end position="3820"/>
    </location>
</feature>
<dbReference type="InterPro" id="IPR001605">
    <property type="entry name" value="PH_dom-spectrin-type"/>
</dbReference>
<dbReference type="FunFam" id="1.20.58.60:FF:000145">
    <property type="entry name" value="Spectrin beta chain, non-erythrocytic"/>
    <property type="match status" value="1"/>
</dbReference>
<feature type="compositionally biased region" description="Basic residues" evidence="13">
    <location>
        <begin position="3954"/>
        <end position="3966"/>
    </location>
</feature>
<dbReference type="PROSITE" id="PS50021">
    <property type="entry name" value="CH"/>
    <property type="match status" value="2"/>
</dbReference>
<dbReference type="SUPFAM" id="SSF47576">
    <property type="entry name" value="Calponin-homology domain, CH-domain"/>
    <property type="match status" value="1"/>
</dbReference>
<feature type="coiled-coil region" evidence="12">
    <location>
        <begin position="2732"/>
        <end position="2766"/>
    </location>
</feature>
<dbReference type="GO" id="GO:0016020">
    <property type="term" value="C:membrane"/>
    <property type="evidence" value="ECO:0007669"/>
    <property type="project" value="UniProtKB-ARBA"/>
</dbReference>
<feature type="coiled-coil region" evidence="12">
    <location>
        <begin position="750"/>
        <end position="784"/>
    </location>
</feature>
<dbReference type="InterPro" id="IPR002017">
    <property type="entry name" value="Spectrin_repeat"/>
</dbReference>
<dbReference type="PROSITE" id="PS50002">
    <property type="entry name" value="SH3"/>
    <property type="match status" value="1"/>
</dbReference>
<keyword evidence="5" id="KW-0963">Cytoplasm</keyword>
<feature type="coiled-coil region" evidence="12">
    <location>
        <begin position="1661"/>
        <end position="1688"/>
    </location>
</feature>
<comment type="subcellular location">
    <subcellularLocation>
        <location evidence="1">Cytoplasm</location>
    </subcellularLocation>
</comment>
<feature type="coiled-coil region" evidence="12">
    <location>
        <begin position="3544"/>
        <end position="3618"/>
    </location>
</feature>
<feature type="compositionally biased region" description="Polar residues" evidence="13">
    <location>
        <begin position="3795"/>
        <end position="3808"/>
    </location>
</feature>
<dbReference type="EMBL" id="JAPWDV010000003">
    <property type="protein sequence ID" value="KAJ6217266.1"/>
    <property type="molecule type" value="Genomic_DNA"/>
</dbReference>
<evidence type="ECO:0000313" key="17">
    <source>
        <dbReference type="EMBL" id="KAJ6217266.1"/>
    </source>
</evidence>
<dbReference type="SMART" id="SM00326">
    <property type="entry name" value="SH3"/>
    <property type="match status" value="1"/>
</dbReference>
<evidence type="ECO:0000256" key="8">
    <source>
        <dbReference type="ARBA" id="ARBA00022701"/>
    </source>
</evidence>
<keyword evidence="7" id="KW-0344">Guanine-nucleotide releasing factor</keyword>
<dbReference type="GO" id="GO:0051693">
    <property type="term" value="P:actin filament capping"/>
    <property type="evidence" value="ECO:0007669"/>
    <property type="project" value="UniProtKB-KW"/>
</dbReference>
<protein>
    <submittedName>
        <fullName evidence="17">Uncharacterized protein</fullName>
    </submittedName>
</protein>
<evidence type="ECO:0000256" key="6">
    <source>
        <dbReference type="ARBA" id="ARBA00022553"/>
    </source>
</evidence>
<dbReference type="InterPro" id="IPR001452">
    <property type="entry name" value="SH3_domain"/>
</dbReference>
<evidence type="ECO:0000256" key="3">
    <source>
        <dbReference type="ARBA" id="ARBA00022443"/>
    </source>
</evidence>
<comment type="similarity">
    <text evidence="2">Belongs to the spectrin family.</text>
</comment>
<dbReference type="PANTHER" id="PTHR11915">
    <property type="entry name" value="SPECTRIN/FILAMIN RELATED CYTOSKELETAL PROTEIN"/>
    <property type="match status" value="1"/>
</dbReference>
<keyword evidence="4" id="KW-0117">Actin capping</keyword>
<feature type="domain" description="Calponin-homology (CH)" evidence="16">
    <location>
        <begin position="143"/>
        <end position="248"/>
    </location>
</feature>
<dbReference type="Pfam" id="PF00307">
    <property type="entry name" value="CH"/>
    <property type="match status" value="2"/>
</dbReference>
<dbReference type="OMA" id="DAIMEEC"/>
<dbReference type="InterPro" id="IPR036872">
    <property type="entry name" value="CH_dom_sf"/>
</dbReference>
<evidence type="ECO:0000256" key="12">
    <source>
        <dbReference type="SAM" id="Coils"/>
    </source>
</evidence>
<dbReference type="GO" id="GO:0005543">
    <property type="term" value="F:phospholipid binding"/>
    <property type="evidence" value="ECO:0007669"/>
    <property type="project" value="InterPro"/>
</dbReference>
<dbReference type="Gene3D" id="1.10.418.10">
    <property type="entry name" value="Calponin-like domain"/>
    <property type="match status" value="2"/>
</dbReference>
<keyword evidence="10" id="KW-0009">Actin-binding</keyword>
<sequence length="3966" mass="464873">MASNESYKFEQCRINQLHEERLYIQKKTFTKWMNSFLMKAKMEVDDIFVDLADGKKLLKLLEIISGEKLGKPNNGKMRVHKIENVNKCLTFLHTKVKLESIGAEDIVDGNKTLILGLLWTIILRFQIQDIEIEMDDENDSKKHSSKEALLLWCQRKTKGYRHVHVNDFTNSWRDGMAFNALIHSQRPELIDYEALIPENHIDNLNQAFEVAQKHLAIQPLLDSEDVDTAKPDERSILTYVSSYYHTFARYNSEAISGKRITNIISQLMEIDRCQLNYEMYTTNLLNWIKMKIFALNNRDFPNNLEGIQTEFIAFKEYRTVEKPPKYKERSEIEALLFNVQTKMKALRQSPYIPPEGKLVHDIQKSWNDLEKAEHKRELALREEMIRLEKLNNLAKSFFRKSEIRKNYLKDMIQVLNDPRYGINLSQVEATVKKHEAICVDILSRSERIESLSQMVRELDEGNYHNLGEVTQIETDIKQMWDQMLLLLKQHQNNLSSASNFMSSKKEIETIESELNELKSRILLDSNAGHLRAAEEYLQTHSLMEAQIASHSDTVKRLTNTANKLMKAQSHLVEKEIPLLKQGIDSLNETYSQLIKLAADKRDRLIKSRDFYRFLQDIDEEDAALSDKQNICQAILPGKDLLAIISLQQKHNVFEAEVKSHQNRVKLIEKRCQELSPIVDNDRRTKMDEKLKLLLDKWNQLMLMTNQKSKELADAIEAFQYHADANEAESWLREKMQLARSEDYGNDEPSAISLLQRHSRLENEIKAYQHDIDRLNNQSDKMINSGVENLFLLCDDPFLTRTFLTNETQIDKIPESESTEPTVTMTEVWEEVQIPQVVVLYKYIGSSKYPISKGEILFLLEKTTNEWWNVKREGENVTGFVPANYVKEIEPKIVRKLTQKPIEEKPKRFENNKSKYNRRNSKRRLSIVAGTETLEQRKNRINSEYSELNDLCHSRRESLEESVKLFRFNRECETLESWIANFEKAMITANNDDPVNTLSQQFEKFITDLLANRSRLDSIDKMAKEIHLPAYLPQIKRRQETLHKKWDNLTLLQKQLGKNIEGLSTVEVFNAASDEAAERIADKLAKINNTHELGHDLKTVRSLQRRHENIERELVPIEDSLKKIVILSDNVKSSYPLQRKHVENRLSELNQMWEELKECSVQKRTLLDKMIGLQILKNSSGEVLMWINNYVRPMLQYDEQNVSQKDLVNLDLMCKEHHDILLEIKGKSNDVNDLKELSQKLATQVPPEEIVVVNELIQQYENIYRDWQEKENFLNQCCDLVAFNQEADHLETIINSNMAYLDFDNLGENVTDVISLARQHENFMNTLKVQDQRVHNFLDIGEKLIQKRHFDSAQIENRRQHVAKRCKDLRDKSFARGQKLEEARIYQEIKADTAEFLNWCTAKEKLIDDNELRHMNNMERKLKRHQAFEAEVRANQSQLDKIVRTVSEVNKNSHYASNELNVLCAQVREQWNRLIELVENKNHLFSQAFEQIEHTKSLNLIEERVVELSQLVHSTDYGVDRRTCKILMSESRAAENEIAMLEQKLNSLDDKGQMIAADHYNSDDILKCSVKLSEQLSQLKAPFLERQKRLKASNQFHQFEYDVNAELQWIKEHLVVAESVDIPQNLTEAQSSIKKFEQNFIREVEGHDNYVNKVVQSGQNLIEQDHFASKEIEAKIEELENEWKHLLTKMVARHKVLKTTLTIQQFLSECSDIESWISEKMNVLNGPIYGKDEITVVKLLQKQKTTDLEIDTYKGLIDELARQAEQLDNDSDDPIYKNRTNELHAQIKRLHKLNNERSSLLVELKRRHEFYRESTDFLNWITYIRQTLSTEDYGKDYEHCNLLQSKFFDLKRSILSNEERFKQCEDFATSLASKNDDDHHEINTTMDTIRNAWNELLKLVNIREQNFIAANRIHRFNRDNGEAFERIKEKSTILNNQDLGRDTHSAQNLIRKHVLFQNDLVVLEAQLQVLINDSVKLQAAYPGGNADNISEQLTIVVNHWEKLKEKSEQRRNALLDSEAYFRFIAAVRNLDQWATNLLAELQTFETVRDIQSSQALKVAHERLKLEIDSREDEFGSIVVDANSFAKKPFYSEVKLQTELLLANRNAVHNAWQLKNVYLDQLIDLNCFHRDIKQLDHLCQQHQNRLASNECGTTVEEADSALKKFDNFIKVFHSHEPKFSNVNDCGRRLIEKEHFDSKNIEIILNELLKRREKLLSSISERREELSDALIAVQFKRDVQETELWIDEKQKQIVKEQQVAGDQSIEQKMKRLQKHQTFEAEINANASRITDIQDKARHLIKKNHPSSIEIRSEQDNLLKKWESLVLLSRDILKGFEEAKDIYDFDRNIEQIESWIREKETMIHFADTGEDYEHCQSLLKKLDDVGTDMKVDEDRILLINNLANKLNHQCKNELFNEDKVNKQRDTLNDNWQRLQRKIAEYRNRLLVSLEIHSLNRDLDDINERVLEKDALVSKECDAKSLQSVESLQRKHEATLNEILAIEYQFKNINENDARRLISKYPELTEKSRIKIQNVQENLRKLNQDCKSKGNELEFAILMHKFFDSIKEIEHWSNDILSNKLGNVSTSVSVVEAKNDLRNHEYVKAEIAGRRDNHQYVKEHGLALLQQIEQEHLAPEEKAKQIESCVEKIDQLRQRLDQAWEEKHSFLKQCLEMRTFNDLSKLCDSWLASKEAFLANEDLGTNLIAVENLLKKHDTFVKSLAAQQRVVDMFAYGENLINKRHNEFESIQKKLNEAQKRREKLQELSELRRNQLDHSKMYFNFHRNVNETQRWLNEKLKVATDESYRDSINLLSKIQRHAAFEAEILANRERINLVVHEGETLIGLNHIRSDEIKEQLSELDKLMRNLTENTTLKRTRLNEAYHSLQFFRLCDDLELWIKDIDNMLRNEDRGKDLTSIKNLLKKHQLVESDVHNHVENIEQLKDHLLNFQQSNHFLKDEIEDRAQQIIKSYNSIHEPMNKRREILEEYLEFYQFKRDVEDELLWIREKETQISQFDNVSTLMDIQRLLKRLKMLELELQTREPHLNTLASKGHNLIKSSHNNSEEIKTLTYELQNRFQHIKDKYAFHRLHLYDSLELQQFFADIVEAEAWINERMPMIQSEDIGQDEESVSTLMKKLDVVTKDTDRFNTSSLDRLIKQSKTFAEKNHSDLELINERIDSLQKHFNLFEELIDKRRLVYQNQREYFIFERDADELVLWIMDQLIVANSEDYGQDVEHVEKLIQQFDTFAANVNANEERIVAIEAEAKNVHNCQAKLEQVKKMWNELREATIARQEALQGAKKVHTFYQSADETICWIREKESNVALDKVNVNYDDLDTIQAKIRQLDGFDRDLDAVGEQVVALMEEANNLAASFPDIKNEIDGRKNNVEFAWNRLNEMKRDHMERLKQIETIQSYFDEYRELITWINEMQALITADDRLGSDVLSAEEQLNRHKEYKMEIDTRNDIFANFLSNGDHIIAQKHFMADEIADRNQRIRFLHSNLIETWTNRLTLYEYNVDARQFIQDSEQVDKWIDAHLPFINDDHYGDSLAEVEDLLQKHQEFEKTVDTQRDKLKSIERITMIERFFDEQKLKEEQARIAEANEREKERMQQLVQEEQMKIRSRQNEEEARLYENANFLDQKQKQQSTKSPKRHSSFAFSRKSKTIERSPPVIRSEIVNLPIACEGFLERKRILQVGGKKATSRSWKTYYTVLCGQMLCFFKDKNTFYSNVAASPPIPIYDAQCGEVSDYSKRKNVFSILLKDHSKYYFSTNDSVKMRDWCNKITFRAQLPPHQQLQSIETINATGSGDTQSRSPYSHSEKSASNDHESIGGSSRSSSSRKSSFSSPINQFNGHQTNGNSHYQHNQYDSTSPPIPSKRISTPSSIPLNGKSSLNHYNNSESTYQNIPVNKYMSLPPNMAPPSSSSIDSMETKPIPSTNSTVSISKSSEGSLDGVSLNNEADKKKSKKRRSFFRRK</sequence>
<keyword evidence="18" id="KW-1185">Reference proteome</keyword>
<dbReference type="Gene3D" id="1.20.58.60">
    <property type="match status" value="26"/>
</dbReference>
<dbReference type="InterPro" id="IPR018159">
    <property type="entry name" value="Spectrin/alpha-actinin"/>
</dbReference>
<feature type="compositionally biased region" description="Low complexity" evidence="13">
    <location>
        <begin position="3821"/>
        <end position="3837"/>
    </location>
</feature>
<evidence type="ECO:0000259" key="14">
    <source>
        <dbReference type="PROSITE" id="PS50002"/>
    </source>
</evidence>
<keyword evidence="3 11" id="KW-0728">SH3 domain</keyword>
<feature type="domain" description="SH3" evidence="14">
    <location>
        <begin position="831"/>
        <end position="890"/>
    </location>
</feature>
<organism evidence="17 18">
    <name type="scientific">Blomia tropicalis</name>
    <name type="common">Mite</name>
    <dbReference type="NCBI Taxonomy" id="40697"/>
    <lineage>
        <taxon>Eukaryota</taxon>
        <taxon>Metazoa</taxon>
        <taxon>Ecdysozoa</taxon>
        <taxon>Arthropoda</taxon>
        <taxon>Chelicerata</taxon>
        <taxon>Arachnida</taxon>
        <taxon>Acari</taxon>
        <taxon>Acariformes</taxon>
        <taxon>Sarcoptiformes</taxon>
        <taxon>Astigmata</taxon>
        <taxon>Glycyphagoidea</taxon>
        <taxon>Echimyopodidae</taxon>
        <taxon>Blomia</taxon>
    </lineage>
</organism>